<evidence type="ECO:0000313" key="6">
    <source>
        <dbReference type="Proteomes" id="UP001642483"/>
    </source>
</evidence>
<accession>A0ABP0GH33</accession>
<evidence type="ECO:0008006" key="7">
    <source>
        <dbReference type="Google" id="ProtNLM"/>
    </source>
</evidence>
<dbReference type="Gene3D" id="1.10.630.10">
    <property type="entry name" value="Cytochrome P450"/>
    <property type="match status" value="1"/>
</dbReference>
<evidence type="ECO:0000256" key="4">
    <source>
        <dbReference type="SAM" id="Phobius"/>
    </source>
</evidence>
<evidence type="ECO:0000256" key="1">
    <source>
        <dbReference type="ARBA" id="ARBA00010617"/>
    </source>
</evidence>
<comment type="caution">
    <text evidence="5">The sequence shown here is derived from an EMBL/GenBank/DDBJ whole genome shotgun (WGS) entry which is preliminary data.</text>
</comment>
<organism evidence="5 6">
    <name type="scientific">Clavelina lepadiformis</name>
    <name type="common">Light-bulb sea squirt</name>
    <name type="synonym">Ascidia lepadiformis</name>
    <dbReference type="NCBI Taxonomy" id="159417"/>
    <lineage>
        <taxon>Eukaryota</taxon>
        <taxon>Metazoa</taxon>
        <taxon>Chordata</taxon>
        <taxon>Tunicata</taxon>
        <taxon>Ascidiacea</taxon>
        <taxon>Aplousobranchia</taxon>
        <taxon>Clavelinidae</taxon>
        <taxon>Clavelina</taxon>
    </lineage>
</organism>
<dbReference type="PANTHER" id="PTHR24300">
    <property type="entry name" value="CYTOCHROME P450 508A4-RELATED"/>
    <property type="match status" value="1"/>
</dbReference>
<dbReference type="Proteomes" id="UP001642483">
    <property type="component" value="Unassembled WGS sequence"/>
</dbReference>
<evidence type="ECO:0000313" key="5">
    <source>
        <dbReference type="EMBL" id="CAK8691072.1"/>
    </source>
</evidence>
<dbReference type="PANTHER" id="PTHR24300:SF397">
    <property type="entry name" value="CYTOCHROME P450 2U1"/>
    <property type="match status" value="1"/>
</dbReference>
<proteinExistence type="inferred from homology"/>
<keyword evidence="4" id="KW-1133">Transmembrane helix</keyword>
<dbReference type="EMBL" id="CAWYQH010000119">
    <property type="protein sequence ID" value="CAK8691072.1"/>
    <property type="molecule type" value="Genomic_DNA"/>
</dbReference>
<keyword evidence="2" id="KW-0479">Metal-binding</keyword>
<dbReference type="InterPro" id="IPR036396">
    <property type="entry name" value="Cyt_P450_sf"/>
</dbReference>
<keyword evidence="6" id="KW-1185">Reference proteome</keyword>
<gene>
    <name evidence="5" type="ORF">CVLEPA_LOCUS23674</name>
</gene>
<sequence length="218" mass="25011">MFESHILFNSYLVTSLLVGIICFIIYHYWYKRGSNSLPGKRGLPLLGVIFSLGKYMEQIFSQWGKIYGPLYGIKVGPFDVVVIGSSEVAYEAFVKNDCFNDRVDQSLPMISDGFGVVNINRTDFHKEQRRFCLNTLRDLGMGRRNLEPKIIDAVDKLCDEIDSLCDESGRSEPFTLTRFMHTTTSKIISCMVFNRDVTEECEYFQRSVSEKDGLKWSS</sequence>
<dbReference type="InterPro" id="IPR050182">
    <property type="entry name" value="Cytochrome_P450_fam2"/>
</dbReference>
<keyword evidence="4" id="KW-0812">Transmembrane</keyword>
<comment type="similarity">
    <text evidence="1">Belongs to the cytochrome P450 family.</text>
</comment>
<dbReference type="SUPFAM" id="SSF48264">
    <property type="entry name" value="Cytochrome P450"/>
    <property type="match status" value="1"/>
</dbReference>
<protein>
    <recommendedName>
        <fullName evidence="7">Cytochrome P450</fullName>
    </recommendedName>
</protein>
<keyword evidence="4" id="KW-0472">Membrane</keyword>
<feature type="transmembrane region" description="Helical" evidence="4">
    <location>
        <begin position="6"/>
        <end position="30"/>
    </location>
</feature>
<dbReference type="InterPro" id="IPR001128">
    <property type="entry name" value="Cyt_P450"/>
</dbReference>
<keyword evidence="3" id="KW-0408">Iron</keyword>
<evidence type="ECO:0000256" key="3">
    <source>
        <dbReference type="ARBA" id="ARBA00023004"/>
    </source>
</evidence>
<evidence type="ECO:0000256" key="2">
    <source>
        <dbReference type="ARBA" id="ARBA00022723"/>
    </source>
</evidence>
<name>A0ABP0GH33_CLALP</name>
<dbReference type="Pfam" id="PF00067">
    <property type="entry name" value="p450"/>
    <property type="match status" value="1"/>
</dbReference>
<reference evidence="5 6" key="1">
    <citation type="submission" date="2024-02" db="EMBL/GenBank/DDBJ databases">
        <authorList>
            <person name="Daric V."/>
            <person name="Darras S."/>
        </authorList>
    </citation>
    <scope>NUCLEOTIDE SEQUENCE [LARGE SCALE GENOMIC DNA]</scope>
</reference>